<dbReference type="AlphaFoldDB" id="A0A976MCX4"/>
<dbReference type="Proteomes" id="UP000244811">
    <property type="component" value="Chromosome 2"/>
</dbReference>
<protein>
    <recommendedName>
        <fullName evidence="6">Protein pelota homolog</fullName>
    </recommendedName>
</protein>
<dbReference type="SUPFAM" id="SSF55315">
    <property type="entry name" value="L30e-like"/>
    <property type="match status" value="1"/>
</dbReference>
<dbReference type="Gene3D" id="3.30.420.60">
    <property type="entry name" value="eRF1 domain 2"/>
    <property type="match status" value="1"/>
</dbReference>
<reference evidence="8" key="1">
    <citation type="submission" date="2022-07" db="EMBL/GenBank/DDBJ databases">
        <title>Evaluation of T. orientalis genome assembly methods using nanopore sequencing and analysis of variation between genomes.</title>
        <authorList>
            <person name="Yam J."/>
            <person name="Micallef M.L."/>
            <person name="Liu M."/>
            <person name="Djordjevic S.P."/>
            <person name="Bogema D.R."/>
            <person name="Jenkins C."/>
        </authorList>
    </citation>
    <scope>NUCLEOTIDE SEQUENCE</scope>
    <source>
        <strain evidence="8">Goon Nure</strain>
    </source>
</reference>
<dbReference type="InterPro" id="IPR058547">
    <property type="entry name" value="Pelota_N"/>
</dbReference>
<dbReference type="SUPFAM" id="SSF159065">
    <property type="entry name" value="Dom34/Pelota N-terminal domain-like"/>
    <property type="match status" value="1"/>
</dbReference>
<evidence type="ECO:0000256" key="5">
    <source>
        <dbReference type="ARBA" id="ARBA00022723"/>
    </source>
</evidence>
<comment type="function">
    <text evidence="6">Component of the Pelota-HBS1L complex, a complex that recognizes stalled ribosomes and triggers the No-Go Decay (NGD) pathway. In the Pelota-HBS1L complex, pelo recognizes ribosomes stalled at the 3' end of an mRNA and engages stalled ribosomes by destabilizing mRNA in the mRNA channel.</text>
</comment>
<keyword evidence="4 6" id="KW-0963">Cytoplasm</keyword>
<dbReference type="Gene3D" id="2.30.30.870">
    <property type="entry name" value="Pelota, domain A"/>
    <property type="match status" value="1"/>
</dbReference>
<evidence type="ECO:0000256" key="4">
    <source>
        <dbReference type="ARBA" id="ARBA00022490"/>
    </source>
</evidence>
<sequence length="373" mass="42943">MKILHKHKTHTGGIQLKLLIENHDDLWFLYNIAFKGDVIESFTSRKIKTENCNSICVKQEIKKFNIRLCIESVEYTSSYDDVHIIGTNVSENPYIKIGQYHTLDIHPNSTVTLFKDEWNKFCDEKLLNVLNVSKNAEQAFLVIDNGFATLFLVSQYITRQVFKLSHNIPMRKASTNKVNTTTKSSEVFYKMILDKIDTQLDFGIIRMVVVTGPGIIKDLFYEYMKNNSHNLNHLNVHKNISRFVVCNSSFSDKNAINEVLSNPAHTSKLSDVFYVEHNKVIDELKKRLEMNDDKVCFGYDDILKAVNMGAVECILISDNIIREANSTERKRLNELVEEVKNFGGRAYFFSDGHCSTEYVKNLTGLISLLRYPI</sequence>
<dbReference type="GO" id="GO:0046872">
    <property type="term" value="F:metal ion binding"/>
    <property type="evidence" value="ECO:0007669"/>
    <property type="project" value="UniProtKB-KW"/>
</dbReference>
<dbReference type="PANTHER" id="PTHR10853">
    <property type="entry name" value="PELOTA"/>
    <property type="match status" value="1"/>
</dbReference>
<dbReference type="InterPro" id="IPR005142">
    <property type="entry name" value="eRF1_3"/>
</dbReference>
<evidence type="ECO:0000259" key="7">
    <source>
        <dbReference type="SMART" id="SM01194"/>
    </source>
</evidence>
<dbReference type="GO" id="GO:0005737">
    <property type="term" value="C:cytoplasm"/>
    <property type="evidence" value="ECO:0007669"/>
    <property type="project" value="UniProtKB-SubCell"/>
</dbReference>
<dbReference type="InterPro" id="IPR042226">
    <property type="entry name" value="eFR1_2_sf"/>
</dbReference>
<dbReference type="GO" id="GO:0070481">
    <property type="term" value="P:nuclear-transcribed mRNA catabolic process, non-stop decay"/>
    <property type="evidence" value="ECO:0007669"/>
    <property type="project" value="InterPro"/>
</dbReference>
<accession>A0A976MCX4</accession>
<comment type="similarity">
    <text evidence="3 6">Belongs to the eukaryotic release factor 1 family. Pelota subfamily.</text>
</comment>
<dbReference type="PANTHER" id="PTHR10853:SF0">
    <property type="entry name" value="PROTEIN PELOTA HOMOLOG"/>
    <property type="match status" value="1"/>
</dbReference>
<keyword evidence="5 6" id="KW-0479">Metal-binding</keyword>
<evidence type="ECO:0000313" key="9">
    <source>
        <dbReference type="Proteomes" id="UP000244811"/>
    </source>
</evidence>
<comment type="cofactor">
    <cofactor evidence="1 6">
        <name>a divalent metal cation</name>
        <dbReference type="ChEBI" id="CHEBI:60240"/>
    </cofactor>
</comment>
<dbReference type="InterPro" id="IPR005140">
    <property type="entry name" value="eRF1_Pelota-like_N"/>
</dbReference>
<dbReference type="Pfam" id="PF03465">
    <property type="entry name" value="eRF1_3"/>
    <property type="match status" value="1"/>
</dbReference>
<proteinExistence type="inferred from homology"/>
<dbReference type="NCBIfam" id="TIGR00111">
    <property type="entry name" value="pelota"/>
    <property type="match status" value="1"/>
</dbReference>
<comment type="subcellular location">
    <subcellularLocation>
        <location evidence="2 6">Cytoplasm</location>
    </subcellularLocation>
</comment>
<evidence type="ECO:0000256" key="1">
    <source>
        <dbReference type="ARBA" id="ARBA00001968"/>
    </source>
</evidence>
<dbReference type="InterPro" id="IPR029064">
    <property type="entry name" value="Ribosomal_eL30-like_sf"/>
</dbReference>
<evidence type="ECO:0000256" key="6">
    <source>
        <dbReference type="RuleBase" id="RU362019"/>
    </source>
</evidence>
<dbReference type="GO" id="GO:0070651">
    <property type="term" value="P:nonfunctional rRNA decay"/>
    <property type="evidence" value="ECO:0007669"/>
    <property type="project" value="TreeGrafter"/>
</dbReference>
<feature type="domain" description="eRF1/Pelota-like N-terminal" evidence="7">
    <location>
        <begin position="1"/>
        <end position="131"/>
    </location>
</feature>
<dbReference type="Pfam" id="PF26356">
    <property type="entry name" value="Pelota_N"/>
    <property type="match status" value="1"/>
</dbReference>
<dbReference type="Gene3D" id="3.30.1330.30">
    <property type="match status" value="1"/>
</dbReference>
<dbReference type="EMBL" id="CP056071">
    <property type="protein sequence ID" value="UKK02131.2"/>
    <property type="molecule type" value="Genomic_DNA"/>
</dbReference>
<dbReference type="InterPro" id="IPR004405">
    <property type="entry name" value="TF_pelota"/>
</dbReference>
<gene>
    <name evidence="8" type="ORF">MACK_001486</name>
</gene>
<organism evidence="8 9">
    <name type="scientific">Theileria orientalis</name>
    <dbReference type="NCBI Taxonomy" id="68886"/>
    <lineage>
        <taxon>Eukaryota</taxon>
        <taxon>Sar</taxon>
        <taxon>Alveolata</taxon>
        <taxon>Apicomplexa</taxon>
        <taxon>Aconoidasida</taxon>
        <taxon>Piroplasmida</taxon>
        <taxon>Theileriidae</taxon>
        <taxon>Theileria</taxon>
    </lineage>
</organism>
<dbReference type="SUPFAM" id="SSF53137">
    <property type="entry name" value="Translational machinery components"/>
    <property type="match status" value="1"/>
</dbReference>
<dbReference type="InterPro" id="IPR038069">
    <property type="entry name" value="Pelota/DOM34_N"/>
</dbReference>
<evidence type="ECO:0000313" key="8">
    <source>
        <dbReference type="EMBL" id="UKK02131.2"/>
    </source>
</evidence>
<dbReference type="GO" id="GO:0070966">
    <property type="term" value="P:nuclear-transcribed mRNA catabolic process, no-go decay"/>
    <property type="evidence" value="ECO:0007669"/>
    <property type="project" value="InterPro"/>
</dbReference>
<dbReference type="GO" id="GO:0071025">
    <property type="term" value="P:RNA surveillance"/>
    <property type="evidence" value="ECO:0007669"/>
    <property type="project" value="InterPro"/>
</dbReference>
<dbReference type="SMART" id="SM01194">
    <property type="entry name" value="eRF1_1"/>
    <property type="match status" value="1"/>
</dbReference>
<dbReference type="GO" id="GO:0032790">
    <property type="term" value="P:ribosome disassembly"/>
    <property type="evidence" value="ECO:0007669"/>
    <property type="project" value="TreeGrafter"/>
</dbReference>
<dbReference type="Pfam" id="PF03464">
    <property type="entry name" value="eRF1_2"/>
    <property type="match status" value="1"/>
</dbReference>
<evidence type="ECO:0000256" key="3">
    <source>
        <dbReference type="ARBA" id="ARBA00009504"/>
    </source>
</evidence>
<evidence type="ECO:0000256" key="2">
    <source>
        <dbReference type="ARBA" id="ARBA00004496"/>
    </source>
</evidence>
<name>A0A976MCX4_THEOR</name>
<dbReference type="InterPro" id="IPR005141">
    <property type="entry name" value="eRF1_2"/>
</dbReference>